<dbReference type="Gene3D" id="2.40.40.50">
    <property type="entry name" value="Ubiquitin fusion degradation protein UFD1, N-terminal domain"/>
    <property type="match status" value="1"/>
</dbReference>
<evidence type="ECO:0000256" key="2">
    <source>
        <dbReference type="ARBA" id="ARBA00022786"/>
    </source>
</evidence>
<dbReference type="FunFam" id="2.40.40.50:FF:000001">
    <property type="entry name" value="Ubiquitin fusion degradation protein 1 homolog"/>
    <property type="match status" value="1"/>
</dbReference>
<comment type="similarity">
    <text evidence="1">Belongs to the UFD1 family.</text>
</comment>
<name>A0AA88I4M6_ARTSF</name>
<dbReference type="Pfam" id="PF03152">
    <property type="entry name" value="UFD1_N1"/>
    <property type="match status" value="1"/>
</dbReference>
<dbReference type="GO" id="GO:0036503">
    <property type="term" value="P:ERAD pathway"/>
    <property type="evidence" value="ECO:0007669"/>
    <property type="project" value="TreeGrafter"/>
</dbReference>
<dbReference type="Gene3D" id="3.10.330.10">
    <property type="match status" value="1"/>
</dbReference>
<dbReference type="EMBL" id="JAVRJZ010000004">
    <property type="protein sequence ID" value="KAK2723955.1"/>
    <property type="molecule type" value="Genomic_DNA"/>
</dbReference>
<evidence type="ECO:0000256" key="1">
    <source>
        <dbReference type="ARBA" id="ARBA00006043"/>
    </source>
</evidence>
<dbReference type="InterPro" id="IPR042299">
    <property type="entry name" value="Ufd1-like_Nn"/>
</dbReference>
<dbReference type="GO" id="GO:0006511">
    <property type="term" value="P:ubiquitin-dependent protein catabolic process"/>
    <property type="evidence" value="ECO:0007669"/>
    <property type="project" value="InterPro"/>
</dbReference>
<dbReference type="InterPro" id="IPR055418">
    <property type="entry name" value="UFD1_N2"/>
</dbReference>
<reference evidence="6" key="1">
    <citation type="submission" date="2023-07" db="EMBL/GenBank/DDBJ databases">
        <title>Chromosome-level genome assembly of Artemia franciscana.</title>
        <authorList>
            <person name="Jo E."/>
        </authorList>
    </citation>
    <scope>NUCLEOTIDE SEQUENCE</scope>
    <source>
        <tissue evidence="6">Whole body</tissue>
    </source>
</reference>
<feature type="domain" description="Ubiquitin fusion degradation protein UFD1 N-terminal subdomain 1" evidence="4">
    <location>
        <begin position="14"/>
        <end position="111"/>
    </location>
</feature>
<dbReference type="InterPro" id="IPR004854">
    <property type="entry name" value="Ufd1-like"/>
</dbReference>
<dbReference type="PANTHER" id="PTHR12555:SF13">
    <property type="entry name" value="UBIQUITIN RECOGNITION FACTOR IN ER-ASSOCIATED DEGRADATION PROTEIN 1"/>
    <property type="match status" value="1"/>
</dbReference>
<dbReference type="InterPro" id="IPR055417">
    <property type="entry name" value="UFD1_N1"/>
</dbReference>
<keyword evidence="7" id="KW-1185">Reference proteome</keyword>
<gene>
    <name evidence="6" type="ORF">QYM36_002334</name>
</gene>
<sequence length="297" mass="34134">MFGFPFMQAIPNKFVKQYRCYSVSMLSDDKQDLEKGGKIIMPPSALDLLTRLHISYPMMFKLSNEIQERMTHCGVLEFVAQEGRVHIPYWMMENLRLNEGDLIQIESVTLPVATYAKFQPQSVDFLDITNPKAVLENTLRNFACLTKGDIIAIMYNNKRYELLVLELKPKDAVSIIECDMNVEFAPPVGYVEPQAPRPKHEEEEEITDFSDMMPQPTGFRAFACTGNRLDGKVSRVSLEPVPPPKVEYKRGIPDYDWTDDTLTFIRRAKPKVVSQAKEETTFKAFAGEGFSMRRRRE</sequence>
<dbReference type="Pfam" id="PF24842">
    <property type="entry name" value="UFD1_N2"/>
    <property type="match status" value="1"/>
</dbReference>
<accession>A0AA88I4M6</accession>
<dbReference type="PANTHER" id="PTHR12555">
    <property type="entry name" value="UBIQUITIN FUSION DEGRADATON PROTEIN 1"/>
    <property type="match status" value="1"/>
</dbReference>
<dbReference type="Proteomes" id="UP001187531">
    <property type="component" value="Unassembled WGS sequence"/>
</dbReference>
<comment type="caution">
    <text evidence="6">The sequence shown here is derived from an EMBL/GenBank/DDBJ whole genome shotgun (WGS) entry which is preliminary data.</text>
</comment>
<protein>
    <recommendedName>
        <fullName evidence="3">Ubiquitin fusion degradation protein 1 homolog</fullName>
    </recommendedName>
</protein>
<dbReference type="FunFam" id="3.10.330.10:FF:000002">
    <property type="entry name" value="ubiquitin fusion degradation protein 1 homolog"/>
    <property type="match status" value="1"/>
</dbReference>
<dbReference type="GO" id="GO:0031593">
    <property type="term" value="F:polyubiquitin modification-dependent protein binding"/>
    <property type="evidence" value="ECO:0007669"/>
    <property type="project" value="TreeGrafter"/>
</dbReference>
<feature type="domain" description="Ubiquitin fusion degradation protein UFD1 N-terminal subdomain 2" evidence="5">
    <location>
        <begin position="113"/>
        <end position="187"/>
    </location>
</feature>
<evidence type="ECO:0000313" key="6">
    <source>
        <dbReference type="EMBL" id="KAK2723955.1"/>
    </source>
</evidence>
<keyword evidence="2" id="KW-0833">Ubl conjugation pathway</keyword>
<evidence type="ECO:0000256" key="3">
    <source>
        <dbReference type="ARBA" id="ARBA00071119"/>
    </source>
</evidence>
<evidence type="ECO:0000313" key="7">
    <source>
        <dbReference type="Proteomes" id="UP001187531"/>
    </source>
</evidence>
<proteinExistence type="inferred from homology"/>
<evidence type="ECO:0000259" key="5">
    <source>
        <dbReference type="Pfam" id="PF24842"/>
    </source>
</evidence>
<evidence type="ECO:0000259" key="4">
    <source>
        <dbReference type="Pfam" id="PF03152"/>
    </source>
</evidence>
<dbReference type="GO" id="GO:0034098">
    <property type="term" value="C:VCP-NPL4-UFD1 AAA ATPase complex"/>
    <property type="evidence" value="ECO:0007669"/>
    <property type="project" value="TreeGrafter"/>
</dbReference>
<organism evidence="6 7">
    <name type="scientific">Artemia franciscana</name>
    <name type="common">Brine shrimp</name>
    <name type="synonym">Artemia sanfranciscana</name>
    <dbReference type="NCBI Taxonomy" id="6661"/>
    <lineage>
        <taxon>Eukaryota</taxon>
        <taxon>Metazoa</taxon>
        <taxon>Ecdysozoa</taxon>
        <taxon>Arthropoda</taxon>
        <taxon>Crustacea</taxon>
        <taxon>Branchiopoda</taxon>
        <taxon>Anostraca</taxon>
        <taxon>Artemiidae</taxon>
        <taxon>Artemia</taxon>
    </lineage>
</organism>
<dbReference type="AlphaFoldDB" id="A0AA88I4M6"/>